<feature type="transmembrane region" description="Helical" evidence="2">
    <location>
        <begin position="172"/>
        <end position="192"/>
    </location>
</feature>
<comment type="caution">
    <text evidence="4">The sequence shown here is derived from an EMBL/GenBank/DDBJ whole genome shotgun (WGS) entry which is preliminary data.</text>
</comment>
<dbReference type="GO" id="GO:0016308">
    <property type="term" value="F:1-phosphatidylinositol-4-phosphate 5-kinase activity"/>
    <property type="evidence" value="ECO:0007669"/>
    <property type="project" value="TreeGrafter"/>
</dbReference>
<sequence>MVIDTIIEQPTGHLNDFQVYSYTIADFLSFLSGMILLFAYLKVKKLRERPGFLILMLCESYSIQSFYQAYTGFHYALIQEPRNSETCLMHGALNTFLMIVSWNFALSLSIEVLILASKRIRRADYQYTYYQIFAVLPTTGIIIVIACLDGFGLSINNTCLVKQESFANLVMWIFYLYLPVYLTSIIICFYSFRRHKKRIQSLTPCTILTAFTLLNLPFTLEYLICFYLNSPALSVLVEFMIISKSLTGFILCLLLLTAPEIREIMRKVESTADLIEPLIETENAVTQYQEVEPYPAKRFSDKEVQNEKLQITLLCLTQIIGKNQINLNELENQTFPWAQEFYGEIIEHNIMENDLSVRCDISPEIKKKFQHFNCKVIEYAPTIFFHMQSIDGISQSDIVQSLLTGLSEDSQDLSLSGYPTRSLHSFSFNSKFLLKEISPEDKENLVSTLPAAHTYISQTSRNKSLLVRVLGLFTISIKSKPSYDIVILENIIPSDIDSFALFELKGTKLDRQVLSDPSSYDIKTCPTEFMLKDLDFSQIQKAIHLSYIDQSWVRMMVHDDVEFLSSFELVEYSLFLAVAHSINRENLHHRHSRHVFDGNGKDASKVYILGIMDTYSAIRTRHQKSPRMNKSAEEYSERFLSFFNSILKCDSL</sequence>
<dbReference type="AlphaFoldDB" id="A0AAU9IAP6"/>
<dbReference type="InterPro" id="IPR023610">
    <property type="entry name" value="PInositol-4/5-P-5/4-kinase"/>
</dbReference>
<keyword evidence="1" id="KW-0418">Kinase</keyword>
<evidence type="ECO:0000256" key="2">
    <source>
        <dbReference type="SAM" id="Phobius"/>
    </source>
</evidence>
<feature type="transmembrane region" description="Helical" evidence="2">
    <location>
        <begin position="20"/>
        <end position="41"/>
    </location>
</feature>
<dbReference type="PROSITE" id="PS51455">
    <property type="entry name" value="PIPK"/>
    <property type="match status" value="1"/>
</dbReference>
<dbReference type="PANTHER" id="PTHR23086:SF8">
    <property type="entry name" value="PHOSPHATIDYLINOSITOL 5-PHOSPHATE 4-KINASE, ISOFORM A"/>
    <property type="match status" value="1"/>
</dbReference>
<keyword evidence="5" id="KW-1185">Reference proteome</keyword>
<dbReference type="Pfam" id="PF01504">
    <property type="entry name" value="PIP5K"/>
    <property type="match status" value="1"/>
</dbReference>
<feature type="transmembrane region" description="Helical" evidence="2">
    <location>
        <begin position="53"/>
        <end position="76"/>
    </location>
</feature>
<organism evidence="4 5">
    <name type="scientific">Blepharisma stoltei</name>
    <dbReference type="NCBI Taxonomy" id="1481888"/>
    <lineage>
        <taxon>Eukaryota</taxon>
        <taxon>Sar</taxon>
        <taxon>Alveolata</taxon>
        <taxon>Ciliophora</taxon>
        <taxon>Postciliodesmatophora</taxon>
        <taxon>Heterotrichea</taxon>
        <taxon>Heterotrichida</taxon>
        <taxon>Blepharismidae</taxon>
        <taxon>Blepharisma</taxon>
    </lineage>
</organism>
<evidence type="ECO:0000313" key="5">
    <source>
        <dbReference type="Proteomes" id="UP001162131"/>
    </source>
</evidence>
<dbReference type="GO" id="GO:0005886">
    <property type="term" value="C:plasma membrane"/>
    <property type="evidence" value="ECO:0007669"/>
    <property type="project" value="TreeGrafter"/>
</dbReference>
<gene>
    <name evidence="4" type="ORF">BSTOLATCC_MIC3558</name>
</gene>
<dbReference type="InterPro" id="IPR027483">
    <property type="entry name" value="PInositol-4-P-4/5-kinase_C_sf"/>
</dbReference>
<dbReference type="PANTHER" id="PTHR23086">
    <property type="entry name" value="PHOSPHATIDYLINOSITOL-4-PHOSPHATE 5-KINASE"/>
    <property type="match status" value="1"/>
</dbReference>
<keyword evidence="2" id="KW-1133">Transmembrane helix</keyword>
<feature type="domain" description="PIPK" evidence="3">
    <location>
        <begin position="308"/>
        <end position="647"/>
    </location>
</feature>
<feature type="transmembrane region" description="Helical" evidence="2">
    <location>
        <begin position="204"/>
        <end position="229"/>
    </location>
</feature>
<keyword evidence="2" id="KW-0472">Membrane</keyword>
<dbReference type="SUPFAM" id="SSF56104">
    <property type="entry name" value="SAICAR synthase-like"/>
    <property type="match status" value="1"/>
</dbReference>
<feature type="transmembrane region" description="Helical" evidence="2">
    <location>
        <begin position="128"/>
        <end position="152"/>
    </location>
</feature>
<dbReference type="Gene3D" id="3.30.800.10">
    <property type="entry name" value="Phosphatidylinositol Phosphate Kinase II Beta"/>
    <property type="match status" value="1"/>
</dbReference>
<keyword evidence="1" id="KW-0808">Transferase</keyword>
<evidence type="ECO:0000259" key="3">
    <source>
        <dbReference type="PROSITE" id="PS51455"/>
    </source>
</evidence>
<dbReference type="Gene3D" id="3.30.810.10">
    <property type="entry name" value="2-Layer Sandwich"/>
    <property type="match status" value="1"/>
</dbReference>
<dbReference type="GO" id="GO:0046854">
    <property type="term" value="P:phosphatidylinositol phosphate biosynthetic process"/>
    <property type="evidence" value="ECO:0007669"/>
    <property type="project" value="TreeGrafter"/>
</dbReference>
<accession>A0AAU9IAP6</accession>
<keyword evidence="1" id="KW-0067">ATP-binding</keyword>
<dbReference type="EMBL" id="CAJZBQ010000004">
    <property type="protein sequence ID" value="CAG9311267.1"/>
    <property type="molecule type" value="Genomic_DNA"/>
</dbReference>
<dbReference type="Pfam" id="PF05462">
    <property type="entry name" value="Dicty_CAR"/>
    <property type="match status" value="1"/>
</dbReference>
<dbReference type="Proteomes" id="UP001162131">
    <property type="component" value="Unassembled WGS sequence"/>
</dbReference>
<reference evidence="4" key="1">
    <citation type="submission" date="2021-09" db="EMBL/GenBank/DDBJ databases">
        <authorList>
            <consortium name="AG Swart"/>
            <person name="Singh M."/>
            <person name="Singh A."/>
            <person name="Seah K."/>
            <person name="Emmerich C."/>
        </authorList>
    </citation>
    <scope>NUCLEOTIDE SEQUENCE</scope>
    <source>
        <strain evidence="4">ATCC30299</strain>
    </source>
</reference>
<protein>
    <recommendedName>
        <fullName evidence="3">PIPK domain-containing protein</fullName>
    </recommendedName>
</protein>
<keyword evidence="2" id="KW-0812">Transmembrane</keyword>
<dbReference type="SMART" id="SM00330">
    <property type="entry name" value="PIPKc"/>
    <property type="match status" value="1"/>
</dbReference>
<dbReference type="InterPro" id="IPR027484">
    <property type="entry name" value="PInositol-4-P-5-kinase_N"/>
</dbReference>
<dbReference type="GO" id="GO:0005524">
    <property type="term" value="F:ATP binding"/>
    <property type="evidence" value="ECO:0007669"/>
    <property type="project" value="UniProtKB-UniRule"/>
</dbReference>
<evidence type="ECO:0000313" key="4">
    <source>
        <dbReference type="EMBL" id="CAG9311267.1"/>
    </source>
</evidence>
<feature type="transmembrane region" description="Helical" evidence="2">
    <location>
        <begin position="96"/>
        <end position="116"/>
    </location>
</feature>
<feature type="transmembrane region" description="Helical" evidence="2">
    <location>
        <begin position="235"/>
        <end position="257"/>
    </location>
</feature>
<keyword evidence="1" id="KW-0547">Nucleotide-binding</keyword>
<name>A0AAU9IAP6_9CILI</name>
<proteinExistence type="predicted"/>
<dbReference type="InterPro" id="IPR002498">
    <property type="entry name" value="PInositol-4-P-4/5-kinase_core"/>
</dbReference>
<evidence type="ECO:0000256" key="1">
    <source>
        <dbReference type="PROSITE-ProRule" id="PRU00781"/>
    </source>
</evidence>